<reference evidence="1" key="1">
    <citation type="journal article" date="2015" name="Nature">
        <title>Complex archaea that bridge the gap between prokaryotes and eukaryotes.</title>
        <authorList>
            <person name="Spang A."/>
            <person name="Saw J.H."/>
            <person name="Jorgensen S.L."/>
            <person name="Zaremba-Niedzwiedzka K."/>
            <person name="Martijn J."/>
            <person name="Lind A.E."/>
            <person name="van Eijk R."/>
            <person name="Schleper C."/>
            <person name="Guy L."/>
            <person name="Ettema T.J."/>
        </authorList>
    </citation>
    <scope>NUCLEOTIDE SEQUENCE</scope>
</reference>
<evidence type="ECO:0000313" key="1">
    <source>
        <dbReference type="EMBL" id="KKL81056.1"/>
    </source>
</evidence>
<organism evidence="1">
    <name type="scientific">marine sediment metagenome</name>
    <dbReference type="NCBI Taxonomy" id="412755"/>
    <lineage>
        <taxon>unclassified sequences</taxon>
        <taxon>metagenomes</taxon>
        <taxon>ecological metagenomes</taxon>
    </lineage>
</organism>
<gene>
    <name evidence="1" type="ORF">LCGC14_1998570</name>
</gene>
<accession>A0A0F9FRP5</accession>
<proteinExistence type="predicted"/>
<dbReference type="AlphaFoldDB" id="A0A0F9FRP5"/>
<comment type="caution">
    <text evidence="1">The sequence shown here is derived from an EMBL/GenBank/DDBJ whole genome shotgun (WGS) entry which is preliminary data.</text>
</comment>
<dbReference type="EMBL" id="LAZR01022673">
    <property type="protein sequence ID" value="KKL81056.1"/>
    <property type="molecule type" value="Genomic_DNA"/>
</dbReference>
<protein>
    <submittedName>
        <fullName evidence="1">Uncharacterized protein</fullName>
    </submittedName>
</protein>
<name>A0A0F9FRP5_9ZZZZ</name>
<sequence>MSTIRKYADGWWIAGLTGLTDIGPFYTPEGAESTRRTGENIINRRKHDQTNNKLRRAEKT</sequence>